<feature type="region of interest" description="Disordered" evidence="1">
    <location>
        <begin position="97"/>
        <end position="130"/>
    </location>
</feature>
<feature type="chain" id="PRO_5026080055" evidence="2">
    <location>
        <begin position="33"/>
        <end position="130"/>
    </location>
</feature>
<evidence type="ECO:0000313" key="4">
    <source>
        <dbReference type="Proteomes" id="UP000479190"/>
    </source>
</evidence>
<reference evidence="3 4" key="1">
    <citation type="submission" date="2020-02" db="EMBL/GenBank/DDBJ databases">
        <authorList>
            <person name="Ferguson B K."/>
        </authorList>
    </citation>
    <scope>NUCLEOTIDE SEQUENCE [LARGE SCALE GENOMIC DNA]</scope>
</reference>
<feature type="compositionally biased region" description="Acidic residues" evidence="1">
    <location>
        <begin position="117"/>
        <end position="130"/>
    </location>
</feature>
<organism evidence="3 4">
    <name type="scientific">Trichogramma brassicae</name>
    <dbReference type="NCBI Taxonomy" id="86971"/>
    <lineage>
        <taxon>Eukaryota</taxon>
        <taxon>Metazoa</taxon>
        <taxon>Ecdysozoa</taxon>
        <taxon>Arthropoda</taxon>
        <taxon>Hexapoda</taxon>
        <taxon>Insecta</taxon>
        <taxon>Pterygota</taxon>
        <taxon>Neoptera</taxon>
        <taxon>Endopterygota</taxon>
        <taxon>Hymenoptera</taxon>
        <taxon>Apocrita</taxon>
        <taxon>Proctotrupomorpha</taxon>
        <taxon>Chalcidoidea</taxon>
        <taxon>Trichogrammatidae</taxon>
        <taxon>Trichogramma</taxon>
    </lineage>
</organism>
<dbReference type="AlphaFoldDB" id="A0A6H5I6Y5"/>
<evidence type="ECO:0000256" key="2">
    <source>
        <dbReference type="SAM" id="SignalP"/>
    </source>
</evidence>
<dbReference type="EMBL" id="CADCXV010000513">
    <property type="protein sequence ID" value="CAB0030682.1"/>
    <property type="molecule type" value="Genomic_DNA"/>
</dbReference>
<proteinExistence type="predicted"/>
<protein>
    <submittedName>
        <fullName evidence="3">Uncharacterized protein</fullName>
    </submittedName>
</protein>
<accession>A0A6H5I6Y5</accession>
<name>A0A6H5I6Y5_9HYME</name>
<evidence type="ECO:0000256" key="1">
    <source>
        <dbReference type="SAM" id="MobiDB-lite"/>
    </source>
</evidence>
<keyword evidence="4" id="KW-1185">Reference proteome</keyword>
<gene>
    <name evidence="3" type="ORF">TBRA_LOCUS2678</name>
</gene>
<evidence type="ECO:0000313" key="3">
    <source>
        <dbReference type="EMBL" id="CAB0030682.1"/>
    </source>
</evidence>
<feature type="signal peptide" evidence="2">
    <location>
        <begin position="1"/>
        <end position="32"/>
    </location>
</feature>
<dbReference type="Proteomes" id="UP000479190">
    <property type="component" value="Unassembled WGS sequence"/>
</dbReference>
<sequence length="130" mass="14666">MENKKKTQRLLFFSRCLSDLVGLLALLHEVRRSGSPSDVDWRMGIAMLRVYLRRLEASRPLSPPWPVYVAEAAGCHQEDWDPEVSGVRCSVCDRRLDSPPPTAGPSCSQEPVPLIELPDDDDEVEEINFC</sequence>
<keyword evidence="2" id="KW-0732">Signal</keyword>